<accession>E6U3X0</accession>
<keyword evidence="1" id="KW-0732">Signal</keyword>
<proteinExistence type="predicted"/>
<organism evidence="2 3">
    <name type="scientific">Ethanoligenens harbinense (strain DSM 18485 / JCM 12961 / CGMCC 1.5033 / YUAN-3)</name>
    <dbReference type="NCBI Taxonomy" id="663278"/>
    <lineage>
        <taxon>Bacteria</taxon>
        <taxon>Bacillati</taxon>
        <taxon>Bacillota</taxon>
        <taxon>Clostridia</taxon>
        <taxon>Eubacteriales</taxon>
        <taxon>Oscillospiraceae</taxon>
        <taxon>Ethanoligenens</taxon>
    </lineage>
</organism>
<keyword evidence="3" id="KW-1185">Reference proteome</keyword>
<dbReference type="AlphaFoldDB" id="E6U3X0"/>
<dbReference type="HOGENOM" id="CLU_865300_0_0_9"/>
<evidence type="ECO:0000313" key="2">
    <source>
        <dbReference type="EMBL" id="ADU26537.1"/>
    </source>
</evidence>
<dbReference type="eggNOG" id="ENOG502ZMX6">
    <property type="taxonomic scope" value="Bacteria"/>
</dbReference>
<dbReference type="EMBL" id="CP002400">
    <property type="protein sequence ID" value="ADU26537.1"/>
    <property type="molecule type" value="Genomic_DNA"/>
</dbReference>
<name>E6U3X0_ETHHY</name>
<reference evidence="2 3" key="1">
    <citation type="submission" date="2010-12" db="EMBL/GenBank/DDBJ databases">
        <title>Complete sequence of Ethanoligenens harbinense YUAN-3.</title>
        <authorList>
            <person name="Lucas S."/>
            <person name="Copeland A."/>
            <person name="Lapidus A."/>
            <person name="Cheng J.-F."/>
            <person name="Bruce D."/>
            <person name="Goodwin L."/>
            <person name="Pitluck S."/>
            <person name="Chertkov O."/>
            <person name="Misra M."/>
            <person name="Detter J.C."/>
            <person name="Han C."/>
            <person name="Tapia R."/>
            <person name="Land M."/>
            <person name="Hauser L."/>
            <person name="Jeffries C."/>
            <person name="Kyrpides N."/>
            <person name="Ivanova N."/>
            <person name="Mikhailova N."/>
            <person name="Wang A."/>
            <person name="Mouttaki H."/>
            <person name="He Z."/>
            <person name="Zhou J."/>
            <person name="Hemme C.L."/>
            <person name="Woyke T."/>
        </authorList>
    </citation>
    <scope>NUCLEOTIDE SEQUENCE [LARGE SCALE GENOMIC DNA]</scope>
    <source>
        <strain evidence="3">DSM 18485 / JCM 12961 / CGMCC 1.5033 / YUAN-3</strain>
    </source>
</reference>
<evidence type="ECO:0000313" key="3">
    <source>
        <dbReference type="Proteomes" id="UP000001551"/>
    </source>
</evidence>
<dbReference type="KEGG" id="eha:Ethha_0984"/>
<dbReference type="Proteomes" id="UP000001551">
    <property type="component" value="Chromosome"/>
</dbReference>
<feature type="chain" id="PRO_5030168370" description="SbsA Ig-like domain-containing protein" evidence="1">
    <location>
        <begin position="34"/>
        <end position="321"/>
    </location>
</feature>
<gene>
    <name evidence="2" type="ordered locus">Ethha_0984</name>
</gene>
<dbReference type="RefSeq" id="WP_013484898.1">
    <property type="nucleotide sequence ID" value="NC_014828.1"/>
</dbReference>
<feature type="signal peptide" evidence="1">
    <location>
        <begin position="1"/>
        <end position="33"/>
    </location>
</feature>
<evidence type="ECO:0000256" key="1">
    <source>
        <dbReference type="SAM" id="SignalP"/>
    </source>
</evidence>
<sequence>MEIAKTRKPLSAALSVCIVALVFASGSALKASAASYAVTTGSYTITPASTYNSNMNTYDNSQTETIAVTFDQAVTVDTTYANSDFTVALNGATLANNTASDPVLYKVVADPSSSSKADIVLYANASIDVYPGSSMSGNFFAIKTGKVSITPVNSDKTLDGITTTSNGESAYWGLDLSNLVVKTGFELNTVSSSSATSSTPASVSYNCGSYAAVRGISWLRLAVANGGTTTYVPVTSTNPAMNAWPVLSGVTGSFALHCHDFENSTNDYYMSKIYSAMTSGYTGFGNYTISYTGGVLTVTQNAGTYTSGDTLSLQVYYSPNV</sequence>
<evidence type="ECO:0008006" key="4">
    <source>
        <dbReference type="Google" id="ProtNLM"/>
    </source>
</evidence>
<protein>
    <recommendedName>
        <fullName evidence="4">SbsA Ig-like domain-containing protein</fullName>
    </recommendedName>
</protein>